<gene>
    <name evidence="2" type="ORF">I4I81_13715</name>
</gene>
<dbReference type="InterPro" id="IPR003018">
    <property type="entry name" value="GAF"/>
</dbReference>
<sequence length="259" mass="27792">MTDQFEEAGPVPGGREERVVTAFVDLADSLVDDYDVVDLLDRLAGYCVELLAAEAAGIMLGDPQGRLRVVASTNEQSDWMELLQLEADEGPCVECHRSGTPVAVADLTTAAARWPRFVAALAERGTYGSVHALPLRLRGEAIGTLNLFHRRPGPLPVADLALGQALADVATTAILAERAIGRGEVVSEQLQAVLTSRVIIEQAKGVLAERGPLGMDEAFDRLRSYARDHRLRLAAVAREVVDTARVAADVLAVRADPPR</sequence>
<dbReference type="PROSITE" id="PS50921">
    <property type="entry name" value="ANTAR"/>
    <property type="match status" value="1"/>
</dbReference>
<dbReference type="SMART" id="SM00065">
    <property type="entry name" value="GAF"/>
    <property type="match status" value="1"/>
</dbReference>
<dbReference type="EMBL" id="JADQDK010000001">
    <property type="protein sequence ID" value="MBW0135306.1"/>
    <property type="molecule type" value="Genomic_DNA"/>
</dbReference>
<dbReference type="PIRSF" id="PIRSF036625">
    <property type="entry name" value="GAF_ANTAR"/>
    <property type="match status" value="1"/>
</dbReference>
<feature type="domain" description="ANTAR" evidence="1">
    <location>
        <begin position="180"/>
        <end position="241"/>
    </location>
</feature>
<reference evidence="2 3" key="1">
    <citation type="submission" date="2020-11" db="EMBL/GenBank/DDBJ databases">
        <title>Pseudonocardia abyssalis sp. nov. and Pseudonocardia oceani sp. nov., description and phylogenomic analysis of two novel actinomycetes isolated from the deep Southern Ocean.</title>
        <authorList>
            <person name="Parra J."/>
        </authorList>
    </citation>
    <scope>NUCLEOTIDE SEQUENCE [LARGE SCALE GENOMIC DNA]</scope>
    <source>
        <strain evidence="2 3">KRD-168</strain>
    </source>
</reference>
<organism evidence="2 3">
    <name type="scientific">Pseudonocardia abyssalis</name>
    <dbReference type="NCBI Taxonomy" id="2792008"/>
    <lineage>
        <taxon>Bacteria</taxon>
        <taxon>Bacillati</taxon>
        <taxon>Actinomycetota</taxon>
        <taxon>Actinomycetes</taxon>
        <taxon>Pseudonocardiales</taxon>
        <taxon>Pseudonocardiaceae</taxon>
        <taxon>Pseudonocardia</taxon>
    </lineage>
</organism>
<dbReference type="RefSeq" id="WP_218603319.1">
    <property type="nucleotide sequence ID" value="NZ_JADQDJ010000120.1"/>
</dbReference>
<dbReference type="Pfam" id="PF03861">
    <property type="entry name" value="ANTAR"/>
    <property type="match status" value="1"/>
</dbReference>
<accession>A0ABS6USR3</accession>
<dbReference type="Proteomes" id="UP000694287">
    <property type="component" value="Unassembled WGS sequence"/>
</dbReference>
<dbReference type="InterPro" id="IPR005561">
    <property type="entry name" value="ANTAR"/>
</dbReference>
<comment type="caution">
    <text evidence="2">The sequence shown here is derived from an EMBL/GenBank/DDBJ whole genome shotgun (WGS) entry which is preliminary data.</text>
</comment>
<keyword evidence="3" id="KW-1185">Reference proteome</keyword>
<dbReference type="Pfam" id="PF13185">
    <property type="entry name" value="GAF_2"/>
    <property type="match status" value="1"/>
</dbReference>
<dbReference type="SMART" id="SM01012">
    <property type="entry name" value="ANTAR"/>
    <property type="match status" value="1"/>
</dbReference>
<protein>
    <submittedName>
        <fullName evidence="2">GAF and ANTAR domain-containing protein</fullName>
    </submittedName>
</protein>
<proteinExistence type="predicted"/>
<evidence type="ECO:0000313" key="3">
    <source>
        <dbReference type="Proteomes" id="UP000694287"/>
    </source>
</evidence>
<evidence type="ECO:0000313" key="2">
    <source>
        <dbReference type="EMBL" id="MBW0135306.1"/>
    </source>
</evidence>
<dbReference type="InterPro" id="IPR012074">
    <property type="entry name" value="GAF_ANTAR"/>
</dbReference>
<evidence type="ECO:0000259" key="1">
    <source>
        <dbReference type="PROSITE" id="PS50921"/>
    </source>
</evidence>
<name>A0ABS6USR3_9PSEU</name>